<dbReference type="AlphaFoldDB" id="A0A9D3PJ92"/>
<name>A0A9D3PJ92_MEGAT</name>
<gene>
    <name evidence="2" type="ORF">MATL_G00215370</name>
</gene>
<accession>A0A9D3PJ92</accession>
<sequence length="94" mass="10693">MLASFRHSLKLSEEGLTSIQNKEVKIKHRKSGNCKRDTFREGGRIQTKSKRKGSSHVEHPRDIAWTADCFSLTRVSTGRRTDAAEPRFISSFSD</sequence>
<feature type="compositionally biased region" description="Basic and acidic residues" evidence="1">
    <location>
        <begin position="34"/>
        <end position="43"/>
    </location>
</feature>
<dbReference type="Proteomes" id="UP001046870">
    <property type="component" value="Chromosome 19"/>
</dbReference>
<feature type="region of interest" description="Disordered" evidence="1">
    <location>
        <begin position="23"/>
        <end position="58"/>
    </location>
</feature>
<reference evidence="2" key="1">
    <citation type="submission" date="2021-01" db="EMBL/GenBank/DDBJ databases">
        <authorList>
            <person name="Zahm M."/>
            <person name="Roques C."/>
            <person name="Cabau C."/>
            <person name="Klopp C."/>
            <person name="Donnadieu C."/>
            <person name="Jouanno E."/>
            <person name="Lampietro C."/>
            <person name="Louis A."/>
            <person name="Herpin A."/>
            <person name="Echchiki A."/>
            <person name="Berthelot C."/>
            <person name="Parey E."/>
            <person name="Roest-Crollius H."/>
            <person name="Braasch I."/>
            <person name="Postlethwait J."/>
            <person name="Bobe J."/>
            <person name="Montfort J."/>
            <person name="Bouchez O."/>
            <person name="Begum T."/>
            <person name="Mejri S."/>
            <person name="Adams A."/>
            <person name="Chen W.-J."/>
            <person name="Guiguen Y."/>
        </authorList>
    </citation>
    <scope>NUCLEOTIDE SEQUENCE</scope>
    <source>
        <strain evidence="2">YG-15Mar2019-1</strain>
        <tissue evidence="2">Brain</tissue>
    </source>
</reference>
<keyword evidence="3" id="KW-1185">Reference proteome</keyword>
<dbReference type="EMBL" id="JAFDVH010000019">
    <property type="protein sequence ID" value="KAG7459886.1"/>
    <property type="molecule type" value="Genomic_DNA"/>
</dbReference>
<proteinExistence type="predicted"/>
<evidence type="ECO:0000313" key="3">
    <source>
        <dbReference type="Proteomes" id="UP001046870"/>
    </source>
</evidence>
<evidence type="ECO:0000256" key="1">
    <source>
        <dbReference type="SAM" id="MobiDB-lite"/>
    </source>
</evidence>
<organism evidence="2 3">
    <name type="scientific">Megalops atlanticus</name>
    <name type="common">Tarpon</name>
    <name type="synonym">Clupea gigantea</name>
    <dbReference type="NCBI Taxonomy" id="7932"/>
    <lineage>
        <taxon>Eukaryota</taxon>
        <taxon>Metazoa</taxon>
        <taxon>Chordata</taxon>
        <taxon>Craniata</taxon>
        <taxon>Vertebrata</taxon>
        <taxon>Euteleostomi</taxon>
        <taxon>Actinopterygii</taxon>
        <taxon>Neopterygii</taxon>
        <taxon>Teleostei</taxon>
        <taxon>Elopiformes</taxon>
        <taxon>Megalopidae</taxon>
        <taxon>Megalops</taxon>
    </lineage>
</organism>
<evidence type="ECO:0000313" key="2">
    <source>
        <dbReference type="EMBL" id="KAG7459886.1"/>
    </source>
</evidence>
<protein>
    <submittedName>
        <fullName evidence="2">Uncharacterized protein</fullName>
    </submittedName>
</protein>
<comment type="caution">
    <text evidence="2">The sequence shown here is derived from an EMBL/GenBank/DDBJ whole genome shotgun (WGS) entry which is preliminary data.</text>
</comment>